<sequence>MAVIRAAALFETGEFDDLLTETPADVRQALRTLRNIASRSGYRSMDDDILWVTLTRDLPPHVASWRRAAFD</sequence>
<evidence type="ECO:0000313" key="1">
    <source>
        <dbReference type="EMBL" id="PVE71298.1"/>
    </source>
</evidence>
<protein>
    <submittedName>
        <fullName evidence="1">Toxin-antitoxin system, antitoxin component domain protein</fullName>
    </submittedName>
</protein>
<accession>A0A2T7WGS4</accession>
<name>A0A2T7WGS4_MICTE</name>
<proteinExistence type="predicted"/>
<organism evidence="1 2">
    <name type="scientific">Microbacterium testaceum</name>
    <name type="common">Aureobacterium testaceum</name>
    <name type="synonym">Brevibacterium testaceum</name>
    <dbReference type="NCBI Taxonomy" id="2033"/>
    <lineage>
        <taxon>Bacteria</taxon>
        <taxon>Bacillati</taxon>
        <taxon>Actinomycetota</taxon>
        <taxon>Actinomycetes</taxon>
        <taxon>Micrococcales</taxon>
        <taxon>Microbacteriaceae</taxon>
        <taxon>Microbacterium</taxon>
    </lineage>
</organism>
<dbReference type="EMBL" id="QDFT01000021">
    <property type="protein sequence ID" value="PVE71298.1"/>
    <property type="molecule type" value="Genomic_DNA"/>
</dbReference>
<dbReference type="Proteomes" id="UP000244649">
    <property type="component" value="Unassembled WGS sequence"/>
</dbReference>
<gene>
    <name evidence="1" type="ORF">DC432_09770</name>
</gene>
<evidence type="ECO:0000313" key="2">
    <source>
        <dbReference type="Proteomes" id="UP000244649"/>
    </source>
</evidence>
<comment type="caution">
    <text evidence="1">The sequence shown here is derived from an EMBL/GenBank/DDBJ whole genome shotgun (WGS) entry which is preliminary data.</text>
</comment>
<reference evidence="1 2" key="1">
    <citation type="submission" date="2018-04" db="EMBL/GenBank/DDBJ databases">
        <authorList>
            <person name="Go L.Y."/>
            <person name="Mitchell J.A."/>
        </authorList>
    </citation>
    <scope>NUCLEOTIDE SEQUENCE [LARGE SCALE GENOMIC DNA]</scope>
    <source>
        <strain evidence="1 2">TPD7010</strain>
    </source>
</reference>
<dbReference type="AlphaFoldDB" id="A0A2T7WGS4"/>